<dbReference type="GO" id="GO:0004497">
    <property type="term" value="F:monooxygenase activity"/>
    <property type="evidence" value="ECO:0007669"/>
    <property type="project" value="UniProtKB-KW"/>
</dbReference>
<sequence length="271" mass="28797">MPADRQQTGPRDWLHAELLPSPGARFDDVLALALQAEAAGWTSLALMPGDASFDTLTLLAALAAQTRHIGLVAGIDPARTHPYDAARRLAALDHVSGGRAGWQLPAGLEPPLAAGYAHMLAALWDTWDDDARVCDKASGHYVNLARVRPAHASSLHWRSAGPLDIPRPPQGHPVRYGGPHENAEVTLLDSPSFAQVPPGPVLLRQDTPGNAQGRQGRGRVFSLPIGSPHWQEILTAHTLPRPATPSLRDGLGLPRPLPAVPTGTSLQQATP</sequence>
<keyword evidence="3 7" id="KW-0560">Oxidoreductase</keyword>
<evidence type="ECO:0000259" key="6">
    <source>
        <dbReference type="Pfam" id="PF00296"/>
    </source>
</evidence>
<evidence type="ECO:0000313" key="7">
    <source>
        <dbReference type="EMBL" id="SBT25093.1"/>
    </source>
</evidence>
<reference evidence="8 9" key="2">
    <citation type="submission" date="2017-08" db="EMBL/GenBank/DDBJ databases">
        <authorList>
            <person name="de Groot N.N."/>
        </authorList>
    </citation>
    <scope>NUCLEOTIDE SEQUENCE [LARGE SCALE GENOMIC DNA]</scope>
    <source>
        <strain evidence="8">Orrdi1</strain>
    </source>
</reference>
<keyword evidence="4 7" id="KW-0503">Monooxygenase</keyword>
<evidence type="ECO:0000256" key="2">
    <source>
        <dbReference type="ARBA" id="ARBA00022643"/>
    </source>
</evidence>
<accession>A0A1C3K0Q1</accession>
<dbReference type="PANTHER" id="PTHR30011">
    <property type="entry name" value="ALKANESULFONATE MONOOXYGENASE-RELATED"/>
    <property type="match status" value="1"/>
</dbReference>
<dbReference type="Gene3D" id="3.20.20.30">
    <property type="entry name" value="Luciferase-like domain"/>
    <property type="match status" value="1"/>
</dbReference>
<evidence type="ECO:0000256" key="3">
    <source>
        <dbReference type="ARBA" id="ARBA00023002"/>
    </source>
</evidence>
<dbReference type="InterPro" id="IPR051260">
    <property type="entry name" value="Diverse_substr_monoxygenases"/>
</dbReference>
<gene>
    <name evidence="7" type="ORF">ODI_01909</name>
    <name evidence="8" type="ORF">ODI_R2999</name>
</gene>
<evidence type="ECO:0000256" key="1">
    <source>
        <dbReference type="ARBA" id="ARBA00022630"/>
    </source>
</evidence>
<dbReference type="Proteomes" id="UP000078558">
    <property type="component" value="Chromosome I"/>
</dbReference>
<evidence type="ECO:0000313" key="9">
    <source>
        <dbReference type="Proteomes" id="UP000078558"/>
    </source>
</evidence>
<feature type="region of interest" description="Disordered" evidence="5">
    <location>
        <begin position="240"/>
        <end position="271"/>
    </location>
</feature>
<dbReference type="KEGG" id="odi:ODI_R2999"/>
<dbReference type="OrthoDB" id="9779442at2"/>
<keyword evidence="2" id="KW-0288">FMN</keyword>
<dbReference type="PANTHER" id="PTHR30011:SF16">
    <property type="entry name" value="C2H2 FINGER DOMAIN TRANSCRIPTION FACTOR (EUROFUNG)-RELATED"/>
    <property type="match status" value="1"/>
</dbReference>
<name>A0A1C3K0Q1_9BURK</name>
<organism evidence="7 9">
    <name type="scientific">Orrella dioscoreae</name>
    <dbReference type="NCBI Taxonomy" id="1851544"/>
    <lineage>
        <taxon>Bacteria</taxon>
        <taxon>Pseudomonadati</taxon>
        <taxon>Pseudomonadota</taxon>
        <taxon>Betaproteobacteria</taxon>
        <taxon>Burkholderiales</taxon>
        <taxon>Alcaligenaceae</taxon>
        <taxon>Orrella</taxon>
    </lineage>
</organism>
<feature type="compositionally biased region" description="Polar residues" evidence="5">
    <location>
        <begin position="262"/>
        <end position="271"/>
    </location>
</feature>
<dbReference type="InterPro" id="IPR011251">
    <property type="entry name" value="Luciferase-like_dom"/>
</dbReference>
<feature type="compositionally biased region" description="Low complexity" evidence="5">
    <location>
        <begin position="245"/>
        <end position="254"/>
    </location>
</feature>
<evidence type="ECO:0000256" key="5">
    <source>
        <dbReference type="SAM" id="MobiDB-lite"/>
    </source>
</evidence>
<evidence type="ECO:0000256" key="4">
    <source>
        <dbReference type="ARBA" id="ARBA00023033"/>
    </source>
</evidence>
<keyword evidence="1" id="KW-0285">Flavoprotein</keyword>
<keyword evidence="9" id="KW-1185">Reference proteome</keyword>
<proteinExistence type="predicted"/>
<reference evidence="7 9" key="1">
    <citation type="submission" date="2016-06" db="EMBL/GenBank/DDBJ databases">
        <authorList>
            <person name="Kjaerup R.B."/>
            <person name="Dalgaard T.S."/>
            <person name="Juul-Madsen H.R."/>
        </authorList>
    </citation>
    <scope>NUCLEOTIDE SEQUENCE [LARGE SCALE GENOMIC DNA]</scope>
    <source>
        <strain evidence="7">Orrdi1</strain>
    </source>
</reference>
<dbReference type="Pfam" id="PF00296">
    <property type="entry name" value="Bac_luciferase"/>
    <property type="match status" value="1"/>
</dbReference>
<dbReference type="STRING" id="1851544.ODI_01909"/>
<evidence type="ECO:0000313" key="8">
    <source>
        <dbReference type="EMBL" id="SOE50829.1"/>
    </source>
</evidence>
<dbReference type="GO" id="GO:0016705">
    <property type="term" value="F:oxidoreductase activity, acting on paired donors, with incorporation or reduction of molecular oxygen"/>
    <property type="evidence" value="ECO:0007669"/>
    <property type="project" value="InterPro"/>
</dbReference>
<feature type="domain" description="Luciferase-like" evidence="6">
    <location>
        <begin position="22"/>
        <end position="178"/>
    </location>
</feature>
<protein>
    <submittedName>
        <fullName evidence="7">Nitrilotriacetate monooxygenase component A</fullName>
        <ecNumber evidence="7">1.14.13.-</ecNumber>
    </submittedName>
</protein>
<dbReference type="SUPFAM" id="SSF51679">
    <property type="entry name" value="Bacterial luciferase-like"/>
    <property type="match status" value="1"/>
</dbReference>
<dbReference type="RefSeq" id="WP_067752427.1">
    <property type="nucleotide sequence ID" value="NZ_LT907988.1"/>
</dbReference>
<dbReference type="AlphaFoldDB" id="A0A1C3K0Q1"/>
<dbReference type="EMBL" id="LT907988">
    <property type="protein sequence ID" value="SOE50829.1"/>
    <property type="molecule type" value="Genomic_DNA"/>
</dbReference>
<dbReference type="InterPro" id="IPR036661">
    <property type="entry name" value="Luciferase-like_sf"/>
</dbReference>
<dbReference type="EMBL" id="FLRC01000014">
    <property type="protein sequence ID" value="SBT25093.1"/>
    <property type="molecule type" value="Genomic_DNA"/>
</dbReference>
<dbReference type="EC" id="1.14.13.-" evidence="7"/>